<organism evidence="3 4">
    <name type="scientific">Phytophthora rubi</name>
    <dbReference type="NCBI Taxonomy" id="129364"/>
    <lineage>
        <taxon>Eukaryota</taxon>
        <taxon>Sar</taxon>
        <taxon>Stramenopiles</taxon>
        <taxon>Oomycota</taxon>
        <taxon>Peronosporomycetes</taxon>
        <taxon>Peronosporales</taxon>
        <taxon>Peronosporaceae</taxon>
        <taxon>Phytophthora</taxon>
    </lineage>
</organism>
<comment type="caution">
    <text evidence="3">The sequence shown here is derived from an EMBL/GenBank/DDBJ whole genome shotgun (WGS) entry which is preliminary data.</text>
</comment>
<dbReference type="SUPFAM" id="SSF46689">
    <property type="entry name" value="Homeodomain-like"/>
    <property type="match status" value="1"/>
</dbReference>
<dbReference type="GO" id="GO:0003677">
    <property type="term" value="F:DNA binding"/>
    <property type="evidence" value="ECO:0007669"/>
    <property type="project" value="UniProtKB-KW"/>
</dbReference>
<dbReference type="Proteomes" id="UP000435112">
    <property type="component" value="Unassembled WGS sequence"/>
</dbReference>
<dbReference type="InterPro" id="IPR009057">
    <property type="entry name" value="Homeodomain-like_sf"/>
</dbReference>
<proteinExistence type="predicted"/>
<evidence type="ECO:0000313" key="4">
    <source>
        <dbReference type="Proteomes" id="UP000435112"/>
    </source>
</evidence>
<dbReference type="OrthoDB" id="10047893at2759"/>
<accession>A0A6A3NDN6</accession>
<evidence type="ECO:0000256" key="1">
    <source>
        <dbReference type="ARBA" id="ARBA00023125"/>
    </source>
</evidence>
<dbReference type="Pfam" id="PF03221">
    <property type="entry name" value="HTH_Tnp_Tc5"/>
    <property type="match status" value="1"/>
</dbReference>
<dbReference type="PROSITE" id="PS51253">
    <property type="entry name" value="HTH_CENPB"/>
    <property type="match status" value="1"/>
</dbReference>
<dbReference type="Gene3D" id="1.10.10.60">
    <property type="entry name" value="Homeodomain-like"/>
    <property type="match status" value="1"/>
</dbReference>
<evidence type="ECO:0000259" key="2">
    <source>
        <dbReference type="PROSITE" id="PS51253"/>
    </source>
</evidence>
<name>A0A6A3NDN6_9STRA</name>
<dbReference type="AlphaFoldDB" id="A0A6A3NDN6"/>
<reference evidence="3 4" key="1">
    <citation type="submission" date="2018-09" db="EMBL/GenBank/DDBJ databases">
        <title>Genomic investigation of the strawberry pathogen Phytophthora fragariae indicates pathogenicity is determined by transcriptional variation in three key races.</title>
        <authorList>
            <person name="Adams T.M."/>
            <person name="Armitage A.D."/>
            <person name="Sobczyk M.K."/>
            <person name="Bates H.J."/>
            <person name="Dunwell J.M."/>
            <person name="Nellist C.F."/>
            <person name="Harrison R.J."/>
        </authorList>
    </citation>
    <scope>NUCLEOTIDE SEQUENCE [LARGE SCALE GENOMIC DNA]</scope>
    <source>
        <strain evidence="3 4">SCRP324</strain>
    </source>
</reference>
<dbReference type="InterPro" id="IPR006600">
    <property type="entry name" value="HTH_CenpB_DNA-bd_dom"/>
</dbReference>
<feature type="domain" description="HTH CENPB-type" evidence="2">
    <location>
        <begin position="310"/>
        <end position="381"/>
    </location>
</feature>
<sequence length="381" mass="42795">MVLGGLIRDSKVTKETLSSWVKSGDTIETVGARLGLQQGLSLEKKAEHMNYEALAKFIRMKFEAENAGKQLPYAKFGTGLQNKEKTKNFLDGELIAGSSVENVGKYLGVWGLPLNQQRIHPNWRAFKRYSKMYAEYQKLMKPIRFSYIGSGYQTEEKTKDIMLNWAMAKSRVADVKQSLGLTGLSGQQLTEHVNYEALQLFKGYVNDVKRLEETVAAENKGMGRQPLKEGGGRKERKNVRTSTTFETRLAVIKHFEESGDMAATVERFFPALSVQAKRSKKRVVYGWIKDREKIESACDSVGTAKSHRLRKSGVGLTLSNDAEKCIVVWLRSMQKLGVPVTGTMLSEHALDVAKELGIDSALFTASVTWRKSFLKRHKLAM</sequence>
<protein>
    <recommendedName>
        <fullName evidence="2">HTH CENPB-type domain-containing protein</fullName>
    </recommendedName>
</protein>
<gene>
    <name evidence="3" type="ORF">PR002_g6017</name>
</gene>
<keyword evidence="1" id="KW-0238">DNA-binding</keyword>
<evidence type="ECO:0000313" key="3">
    <source>
        <dbReference type="EMBL" id="KAE9038461.1"/>
    </source>
</evidence>
<dbReference type="EMBL" id="QXFU01000265">
    <property type="protein sequence ID" value="KAE9038461.1"/>
    <property type="molecule type" value="Genomic_DNA"/>
</dbReference>
<dbReference type="SMART" id="SM00674">
    <property type="entry name" value="CENPB"/>
    <property type="match status" value="1"/>
</dbReference>